<proteinExistence type="predicted"/>
<name>D4Z5G1_SPHIU</name>
<dbReference type="Proteomes" id="UP000007753">
    <property type="component" value="Chromosome 1"/>
</dbReference>
<evidence type="ECO:0000256" key="1">
    <source>
        <dbReference type="SAM" id="MobiDB-lite"/>
    </source>
</evidence>
<dbReference type="KEGG" id="sjp:SJA_C1-30090"/>
<dbReference type="EMBL" id="AP010803">
    <property type="protein sequence ID" value="BAI97843.1"/>
    <property type="molecule type" value="Genomic_DNA"/>
</dbReference>
<keyword evidence="3" id="KW-1185">Reference proteome</keyword>
<reference evidence="2 3" key="1">
    <citation type="journal article" date="2010" name="J. Bacteriol.">
        <title>Complete genome sequence of the representative gamma-hexachlorocyclohexane-degrading bacterium Sphingobium japonicum UT26.</title>
        <authorList>
            <person name="Nagata Y."/>
            <person name="Ohtsubo Y."/>
            <person name="Endo R."/>
            <person name="Ichikawa N."/>
            <person name="Ankai A."/>
            <person name="Oguchi A."/>
            <person name="Fukui S."/>
            <person name="Fujita N."/>
            <person name="Tsuda M."/>
        </authorList>
    </citation>
    <scope>NUCLEOTIDE SEQUENCE [LARGE SCALE GENOMIC DNA]</scope>
    <source>
        <strain evidence="3">DSM 16413 / CCM 7287 / MTCC 6362 / UT26 / NBRC 101211 / UT26S</strain>
    </source>
</reference>
<gene>
    <name evidence="2" type="ordered locus">SJA_C1-30090</name>
</gene>
<evidence type="ECO:0000313" key="2">
    <source>
        <dbReference type="EMBL" id="BAI97843.1"/>
    </source>
</evidence>
<feature type="region of interest" description="Disordered" evidence="1">
    <location>
        <begin position="1"/>
        <end position="41"/>
    </location>
</feature>
<sequence>MNRPTPDEELQDPASTVPARGYEQAARVSGDKFGSGTVGNPGRCLFQPATGAKLLAQGPRSLQMMPELPPFKNTELPNPGMIELIALCIYCRTPRRTLKGAARQQALGGTIRATAAKGAFPCRQDVA</sequence>
<dbReference type="HOGENOM" id="CLU_1969119_0_0_5"/>
<dbReference type="AlphaFoldDB" id="D4Z5G1"/>
<dbReference type="STRING" id="452662.SJA_C1-30090"/>
<evidence type="ECO:0000313" key="3">
    <source>
        <dbReference type="Proteomes" id="UP000007753"/>
    </source>
</evidence>
<organism evidence="2 3">
    <name type="scientific">Sphingobium indicum (strain DSM 16413 / CCM 7287 / MTCC 6362 / UT26 / NBRC 101211 / UT26S)</name>
    <name type="common">Sphingobium japonicum</name>
    <dbReference type="NCBI Taxonomy" id="452662"/>
    <lineage>
        <taxon>Bacteria</taxon>
        <taxon>Pseudomonadati</taxon>
        <taxon>Pseudomonadota</taxon>
        <taxon>Alphaproteobacteria</taxon>
        <taxon>Sphingomonadales</taxon>
        <taxon>Sphingomonadaceae</taxon>
        <taxon>Sphingobium</taxon>
    </lineage>
</organism>
<protein>
    <submittedName>
        <fullName evidence="2">Uncharacterized protein</fullName>
    </submittedName>
</protein>
<accession>D4Z5G1</accession>